<sequence>MADKVQATVMPPVIPPGCNTTAVLSAEQDLVQSLTEKLRTFEVAQAASESASWKTSTSKSLKAVHTESPELSQAFTAGKKFQVMCQPWLPDSFVPGAPTTANPLDREQYSS</sequence>
<dbReference type="AlphaFoldDB" id="A0A0W0GC20"/>
<comment type="caution">
    <text evidence="1">The sequence shown here is derived from an EMBL/GenBank/DDBJ whole genome shotgun (WGS) entry which is preliminary data.</text>
</comment>
<evidence type="ECO:0000313" key="2">
    <source>
        <dbReference type="Proteomes" id="UP000054988"/>
    </source>
</evidence>
<dbReference type="EMBL" id="LATX01000494">
    <property type="protein sequence ID" value="KTB46111.1"/>
    <property type="molecule type" value="Genomic_DNA"/>
</dbReference>
<evidence type="ECO:0000313" key="1">
    <source>
        <dbReference type="EMBL" id="KTB46111.1"/>
    </source>
</evidence>
<name>A0A0W0GC20_MONRR</name>
<gene>
    <name evidence="1" type="ORF">WG66_1310</name>
</gene>
<protein>
    <submittedName>
        <fullName evidence="1">Uncharacterized protein</fullName>
    </submittedName>
</protein>
<accession>A0A0W0GC20</accession>
<reference evidence="1 2" key="1">
    <citation type="submission" date="2015-12" db="EMBL/GenBank/DDBJ databases">
        <title>Draft genome sequence of Moniliophthora roreri, the causal agent of frosty pod rot of cacao.</title>
        <authorList>
            <person name="Aime M.C."/>
            <person name="Diaz-Valderrama J.R."/>
            <person name="Kijpornyongpan T."/>
            <person name="Phillips-Mora W."/>
        </authorList>
    </citation>
    <scope>NUCLEOTIDE SEQUENCE [LARGE SCALE GENOMIC DNA]</scope>
    <source>
        <strain evidence="1 2">MCA 2952</strain>
    </source>
</reference>
<organism evidence="1 2">
    <name type="scientific">Moniliophthora roreri</name>
    <name type="common">Frosty pod rot fungus</name>
    <name type="synonym">Monilia roreri</name>
    <dbReference type="NCBI Taxonomy" id="221103"/>
    <lineage>
        <taxon>Eukaryota</taxon>
        <taxon>Fungi</taxon>
        <taxon>Dikarya</taxon>
        <taxon>Basidiomycota</taxon>
        <taxon>Agaricomycotina</taxon>
        <taxon>Agaricomycetes</taxon>
        <taxon>Agaricomycetidae</taxon>
        <taxon>Agaricales</taxon>
        <taxon>Marasmiineae</taxon>
        <taxon>Marasmiaceae</taxon>
        <taxon>Moniliophthora</taxon>
    </lineage>
</organism>
<dbReference type="Proteomes" id="UP000054988">
    <property type="component" value="Unassembled WGS sequence"/>
</dbReference>
<proteinExistence type="predicted"/>